<evidence type="ECO:0000256" key="4">
    <source>
        <dbReference type="ARBA" id="ARBA00007974"/>
    </source>
</evidence>
<feature type="domain" description="Mannosyl-glycoprotein endo-beta-N-acetylglucosamidase-like" evidence="11">
    <location>
        <begin position="136"/>
        <end position="295"/>
    </location>
</feature>
<evidence type="ECO:0000256" key="7">
    <source>
        <dbReference type="ARBA" id="ARBA00022801"/>
    </source>
</evidence>
<accession>A0ABY6DRR2</accession>
<dbReference type="Gene3D" id="1.10.530.10">
    <property type="match status" value="1"/>
</dbReference>
<dbReference type="InterPro" id="IPR013377">
    <property type="entry name" value="FlgJ"/>
</dbReference>
<dbReference type="PRINTS" id="PR01002">
    <property type="entry name" value="FLGFLGJ"/>
</dbReference>
<comment type="similarity">
    <text evidence="3">In the N-terminal section; belongs to the FlgJ family.</text>
</comment>
<gene>
    <name evidence="12" type="primary">flgJ</name>
    <name evidence="12" type="ORF">N8I74_08410</name>
</gene>
<keyword evidence="7 12" id="KW-0378">Hydrolase</keyword>
<evidence type="ECO:0000256" key="10">
    <source>
        <dbReference type="ARBA" id="ARBA00030835"/>
    </source>
</evidence>
<evidence type="ECO:0000256" key="6">
    <source>
        <dbReference type="ARBA" id="ARBA00022764"/>
    </source>
</evidence>
<dbReference type="Pfam" id="PF01832">
    <property type="entry name" value="Glucosaminidase"/>
    <property type="match status" value="1"/>
</dbReference>
<keyword evidence="12" id="KW-0966">Cell projection</keyword>
<dbReference type="GO" id="GO:0016787">
    <property type="term" value="F:hydrolase activity"/>
    <property type="evidence" value="ECO:0007669"/>
    <property type="project" value="UniProtKB-KW"/>
</dbReference>
<comment type="function">
    <text evidence="1">Flagellum-specific muramidase which hydrolyzes the peptidoglycan layer to assemble the rod structure in the periplasmic space.</text>
</comment>
<dbReference type="InterPro" id="IPR002901">
    <property type="entry name" value="MGlyc_endo_b_GlcNAc-like_dom"/>
</dbReference>
<evidence type="ECO:0000256" key="9">
    <source>
        <dbReference type="ARBA" id="ARBA00023316"/>
    </source>
</evidence>
<organism evidence="12 13">
    <name type="scientific">Chitiniphilus purpureus</name>
    <dbReference type="NCBI Taxonomy" id="2981137"/>
    <lineage>
        <taxon>Bacteria</taxon>
        <taxon>Pseudomonadati</taxon>
        <taxon>Pseudomonadota</taxon>
        <taxon>Betaproteobacteria</taxon>
        <taxon>Neisseriales</taxon>
        <taxon>Chitinibacteraceae</taxon>
        <taxon>Chitiniphilus</taxon>
    </lineage>
</organism>
<name>A0ABY6DRR2_9NEIS</name>
<keyword evidence="12" id="KW-0282">Flagellum</keyword>
<dbReference type="NCBIfam" id="TIGR02541">
    <property type="entry name" value="flagell_FlgJ"/>
    <property type="match status" value="1"/>
</dbReference>
<dbReference type="InterPro" id="IPR051056">
    <property type="entry name" value="Glycosyl_Hydrolase_73"/>
</dbReference>
<sequence length="300" mass="32113">MLKIPASQPLRDFAADVRSADQLRLLNKQDAKAATREVARQFEALLVQQMLKSMREASTHFDESSNSSIDLFRGMYDQQLAQSWTRSGGTGLADAILRQIEVQTNPALLDQPRTGRAQLAVTAPVRQAAAAAANSAAPVAAATAKDAAAQFLDRIGNAAGPAAERLGVAPSLLVAHAALETGWGRKPIRDAAGNDSHNLFGIKAGGDWQGRTAEVTTTEFIHGVPQKRVERFRAYDSYAEAFADYAALIERRYQGALAQDAGGYGAALQAGGYATDPRYADKFTRVAVQVARLQDSSRIG</sequence>
<dbReference type="Pfam" id="PF10135">
    <property type="entry name" value="Rod-binding"/>
    <property type="match status" value="1"/>
</dbReference>
<evidence type="ECO:0000256" key="5">
    <source>
        <dbReference type="ARBA" id="ARBA00013433"/>
    </source>
</evidence>
<evidence type="ECO:0000256" key="8">
    <source>
        <dbReference type="ARBA" id="ARBA00023295"/>
    </source>
</evidence>
<dbReference type="SMART" id="SM00047">
    <property type="entry name" value="LYZ2"/>
    <property type="match status" value="1"/>
</dbReference>
<evidence type="ECO:0000256" key="3">
    <source>
        <dbReference type="ARBA" id="ARBA00006880"/>
    </source>
</evidence>
<evidence type="ECO:0000259" key="11">
    <source>
        <dbReference type="SMART" id="SM00047"/>
    </source>
</evidence>
<evidence type="ECO:0000256" key="2">
    <source>
        <dbReference type="ARBA" id="ARBA00004418"/>
    </source>
</evidence>
<reference evidence="12" key="1">
    <citation type="submission" date="2022-10" db="EMBL/GenBank/DDBJ databases">
        <title>Chitiniphilus purpureus sp. nov., a novel chitin-degrading bacterium isolated from crawfish pond sediment.</title>
        <authorList>
            <person name="Li K."/>
        </authorList>
    </citation>
    <scope>NUCLEOTIDE SEQUENCE</scope>
    <source>
        <strain evidence="12">CD1</strain>
    </source>
</reference>
<protein>
    <recommendedName>
        <fullName evidence="5">Peptidoglycan hydrolase FlgJ</fullName>
    </recommendedName>
    <alternativeName>
        <fullName evidence="10">Muramidase FlgJ</fullName>
    </alternativeName>
</protein>
<evidence type="ECO:0000313" key="12">
    <source>
        <dbReference type="EMBL" id="UXY17017.1"/>
    </source>
</evidence>
<keyword evidence="13" id="KW-1185">Reference proteome</keyword>
<dbReference type="RefSeq" id="WP_263126445.1">
    <property type="nucleotide sequence ID" value="NZ_CP106753.1"/>
</dbReference>
<dbReference type="Gene3D" id="2.10.70.40">
    <property type="entry name" value="peptidoglycan hydrolase"/>
    <property type="match status" value="1"/>
</dbReference>
<keyword evidence="8" id="KW-0326">Glycosidase</keyword>
<keyword evidence="9" id="KW-0961">Cell wall biogenesis/degradation</keyword>
<dbReference type="PANTHER" id="PTHR33308">
    <property type="entry name" value="PEPTIDOGLYCAN HYDROLASE FLGJ"/>
    <property type="match status" value="1"/>
</dbReference>
<dbReference type="Proteomes" id="UP001061302">
    <property type="component" value="Chromosome"/>
</dbReference>
<evidence type="ECO:0000256" key="1">
    <source>
        <dbReference type="ARBA" id="ARBA00002954"/>
    </source>
</evidence>
<dbReference type="InterPro" id="IPR019301">
    <property type="entry name" value="Flagellar_prot_FlgJ_N"/>
</dbReference>
<proteinExistence type="inferred from homology"/>
<comment type="similarity">
    <text evidence="4">In the C-terminal section; belongs to the glycosyl hydrolase 73 family.</text>
</comment>
<keyword evidence="12" id="KW-0969">Cilium</keyword>
<comment type="subcellular location">
    <subcellularLocation>
        <location evidence="2">Periplasm</location>
    </subcellularLocation>
</comment>
<keyword evidence="6" id="KW-0574">Periplasm</keyword>
<dbReference type="PANTHER" id="PTHR33308:SF9">
    <property type="entry name" value="PEPTIDOGLYCAN HYDROLASE FLGJ"/>
    <property type="match status" value="1"/>
</dbReference>
<dbReference type="EMBL" id="CP106753">
    <property type="protein sequence ID" value="UXY17017.1"/>
    <property type="molecule type" value="Genomic_DNA"/>
</dbReference>
<evidence type="ECO:0000313" key="13">
    <source>
        <dbReference type="Proteomes" id="UP001061302"/>
    </source>
</evidence>